<dbReference type="AlphaFoldDB" id="A0A9Q9SUK5"/>
<accession>A0A9Q9SUK5</accession>
<dbReference type="Proteomes" id="UP000176944">
    <property type="component" value="Chromosome"/>
</dbReference>
<protein>
    <submittedName>
        <fullName evidence="2">Uncharacterized protein</fullName>
    </submittedName>
</protein>
<evidence type="ECO:0000313" key="2">
    <source>
        <dbReference type="EMBL" id="WAN69887.1"/>
    </source>
</evidence>
<organism evidence="2">
    <name type="scientific">Moorena producens (strain JHB)</name>
    <dbReference type="NCBI Taxonomy" id="1454205"/>
    <lineage>
        <taxon>Bacteria</taxon>
        <taxon>Bacillati</taxon>
        <taxon>Cyanobacteriota</taxon>
        <taxon>Cyanophyceae</taxon>
        <taxon>Coleofasciculales</taxon>
        <taxon>Coleofasciculaceae</taxon>
        <taxon>Moorena</taxon>
    </lineage>
</organism>
<proteinExistence type="predicted"/>
<name>A0A9Q9SUK5_MOOP1</name>
<sequence length="92" mass="10226">MPRWVLPKNRKSRTESGDGLTQRPQAVARLPQAIILFAAWFSPFVTVVPVDLCLNDILRLPFLHAVANGGRVRLRALTTSLFHLARLSSAHA</sequence>
<evidence type="ECO:0000256" key="1">
    <source>
        <dbReference type="SAM" id="MobiDB-lite"/>
    </source>
</evidence>
<gene>
    <name evidence="2" type="ORF">BJP36_37995</name>
</gene>
<reference evidence="2" key="2">
    <citation type="submission" date="2022-10" db="EMBL/GenBank/DDBJ databases">
        <authorList>
            <person name="Ngo T.-E."/>
        </authorList>
    </citation>
    <scope>NUCLEOTIDE SEQUENCE</scope>
    <source>
        <strain evidence="2">JHB</strain>
    </source>
</reference>
<reference evidence="2" key="1">
    <citation type="journal article" date="2017" name="Proc. Natl. Acad. Sci. U.S.A.">
        <title>Comparative genomics uncovers the prolific and distinctive metabolic potential of the cyanobacterial genus Moorea.</title>
        <authorList>
            <person name="Leao T."/>
            <person name="Castelao G."/>
            <person name="Korobeynikov A."/>
            <person name="Monroe E.A."/>
            <person name="Podell S."/>
            <person name="Glukhov E."/>
            <person name="Allen E.E."/>
            <person name="Gerwick W.H."/>
            <person name="Gerwick L."/>
        </authorList>
    </citation>
    <scope>NUCLEOTIDE SEQUENCE</scope>
    <source>
        <strain evidence="2">JHB</strain>
    </source>
</reference>
<dbReference type="EMBL" id="CP017708">
    <property type="protein sequence ID" value="WAN69887.1"/>
    <property type="molecule type" value="Genomic_DNA"/>
</dbReference>
<feature type="region of interest" description="Disordered" evidence="1">
    <location>
        <begin position="1"/>
        <end position="22"/>
    </location>
</feature>